<evidence type="ECO:0000313" key="15">
    <source>
        <dbReference type="EMBL" id="SFE59140.1"/>
    </source>
</evidence>
<dbReference type="GO" id="GO:0003677">
    <property type="term" value="F:DNA binding"/>
    <property type="evidence" value="ECO:0007669"/>
    <property type="project" value="UniProtKB-KW"/>
</dbReference>
<dbReference type="Pfam" id="PF00580">
    <property type="entry name" value="UvrD-helicase"/>
    <property type="match status" value="1"/>
</dbReference>
<evidence type="ECO:0000256" key="12">
    <source>
        <dbReference type="PROSITE-ProRule" id="PRU00560"/>
    </source>
</evidence>
<evidence type="ECO:0000259" key="13">
    <source>
        <dbReference type="PROSITE" id="PS51198"/>
    </source>
</evidence>
<evidence type="ECO:0000313" key="16">
    <source>
        <dbReference type="Proteomes" id="UP000181976"/>
    </source>
</evidence>
<gene>
    <name evidence="15" type="ORF">SAMN05444380_11429</name>
</gene>
<dbReference type="Gene3D" id="1.10.486.10">
    <property type="entry name" value="PCRA, domain 4"/>
    <property type="match status" value="1"/>
</dbReference>
<dbReference type="GO" id="GO:0033202">
    <property type="term" value="C:DNA helicase complex"/>
    <property type="evidence" value="ECO:0007669"/>
    <property type="project" value="TreeGrafter"/>
</dbReference>
<evidence type="ECO:0000256" key="6">
    <source>
        <dbReference type="ARBA" id="ARBA00023125"/>
    </source>
</evidence>
<dbReference type="STRING" id="385682.SAMN05444380_11429"/>
<dbReference type="Gene3D" id="3.40.50.300">
    <property type="entry name" value="P-loop containing nucleotide triphosphate hydrolases"/>
    <property type="match status" value="2"/>
</dbReference>
<dbReference type="Gene3D" id="1.10.10.160">
    <property type="match status" value="1"/>
</dbReference>
<dbReference type="Proteomes" id="UP000181976">
    <property type="component" value="Unassembled WGS sequence"/>
</dbReference>
<dbReference type="InterPro" id="IPR027417">
    <property type="entry name" value="P-loop_NTPase"/>
</dbReference>
<sequence length="644" mass="72868">MVTSLQELSAVADSDPKTEYKGLNEEQKKVRDILTGAVLVKAGPGTGKTRTMIHWIQNQIANGGVKPNEIIAITFTNKAADEIEERLDNIVGNDTEKVTAGTFHSIAWKMLRDHSPNLKVIFDENNRLSILRLLFPELGNKQCRGLSQRMAAFFEGRQVEQEASFPEYVSGYREYLLQQGAVDISDIIGQLVLFWKENPEALQYHRKRVRAIAIDEFQDINAIQYEFIRLLGKDCNILAIGDPDQSIYGFRGSDVRLFFRFQNEFKPETISLARNYRSIPAVVNAASALIRHNTLRSGVSLHPQREGVQKISVFNGATCAHEADFILHEIEKLVGGFNLLSSAEAFDGNYAFSDIAVLYRTHQVGRQLHEKLKKANIPVVMADGNRWLSEPPFSILTNTIRLFLNPDNRIALEDILHVLSNSNSENVRAFMVRLFDKNEDWRQAACSYFNGKFLERWKEWLGLYKEIPDILKQSGVKGLAEKVFELYLSADIDNPEQQLKMDTILSQASDAGADIAGFLEDALLDPFTDPVLNGNNGIRLLTFHAAKGLEFPVVFLCGAEEGITPANHSDSKREEERRLFYVAMTRARDKLYVTWASRRKIFGKECDQKPSSFISEIPSQLIERVFPSRKSKIKADPDTQLSLF</sequence>
<dbReference type="PROSITE" id="PS51198">
    <property type="entry name" value="UVRD_HELICASE_ATP_BIND"/>
    <property type="match status" value="1"/>
</dbReference>
<dbReference type="RefSeq" id="WP_010527809.1">
    <property type="nucleotide sequence ID" value="NZ_AFSL01000063.1"/>
</dbReference>
<dbReference type="InterPro" id="IPR014017">
    <property type="entry name" value="DNA_helicase_UvrD-like_C"/>
</dbReference>
<evidence type="ECO:0000256" key="7">
    <source>
        <dbReference type="ARBA" id="ARBA00023235"/>
    </source>
</evidence>
<dbReference type="GO" id="GO:0043138">
    <property type="term" value="F:3'-5' DNA helicase activity"/>
    <property type="evidence" value="ECO:0007669"/>
    <property type="project" value="UniProtKB-EC"/>
</dbReference>
<dbReference type="SUPFAM" id="SSF52540">
    <property type="entry name" value="P-loop containing nucleoside triphosphate hydrolases"/>
    <property type="match status" value="1"/>
</dbReference>
<keyword evidence="4 12" id="KW-0347">Helicase</keyword>
<comment type="catalytic activity">
    <reaction evidence="8">
        <text>Couples ATP hydrolysis with the unwinding of duplex DNA by translocating in the 3'-5' direction.</text>
        <dbReference type="EC" id="5.6.2.4"/>
    </reaction>
</comment>
<dbReference type="InterPro" id="IPR014016">
    <property type="entry name" value="UvrD-like_ATP-bd"/>
</dbReference>
<feature type="domain" description="UvrD-like helicase C-terminal" evidence="14">
    <location>
        <begin position="280"/>
        <end position="548"/>
    </location>
</feature>
<dbReference type="GO" id="GO:0016887">
    <property type="term" value="F:ATP hydrolysis activity"/>
    <property type="evidence" value="ECO:0007669"/>
    <property type="project" value="RHEA"/>
</dbReference>
<dbReference type="InterPro" id="IPR013986">
    <property type="entry name" value="DExx_box_DNA_helicase_dom_sf"/>
</dbReference>
<comment type="catalytic activity">
    <reaction evidence="11">
        <text>ATP + H2O = ADP + phosphate + H(+)</text>
        <dbReference type="Rhea" id="RHEA:13065"/>
        <dbReference type="ChEBI" id="CHEBI:15377"/>
        <dbReference type="ChEBI" id="CHEBI:15378"/>
        <dbReference type="ChEBI" id="CHEBI:30616"/>
        <dbReference type="ChEBI" id="CHEBI:43474"/>
        <dbReference type="ChEBI" id="CHEBI:456216"/>
        <dbReference type="EC" id="5.6.2.4"/>
    </reaction>
</comment>
<dbReference type="InParanoid" id="A0A1I2BV05"/>
<dbReference type="CDD" id="cd17932">
    <property type="entry name" value="DEXQc_UvrD"/>
    <property type="match status" value="1"/>
</dbReference>
<feature type="binding site" evidence="12">
    <location>
        <begin position="42"/>
        <end position="49"/>
    </location>
    <ligand>
        <name>ATP</name>
        <dbReference type="ChEBI" id="CHEBI:30616"/>
    </ligand>
</feature>
<dbReference type="AlphaFoldDB" id="A0A1I2BV05"/>
<dbReference type="EMBL" id="FONA01000014">
    <property type="protein sequence ID" value="SFE59140.1"/>
    <property type="molecule type" value="Genomic_DNA"/>
</dbReference>
<keyword evidence="6" id="KW-0238">DNA-binding</keyword>
<name>A0A1I2BV05_9BACT</name>
<keyword evidence="5 12" id="KW-0067">ATP-binding</keyword>
<dbReference type="InterPro" id="IPR000212">
    <property type="entry name" value="DNA_helicase_UvrD/REP"/>
</dbReference>
<evidence type="ECO:0000256" key="1">
    <source>
        <dbReference type="ARBA" id="ARBA00009922"/>
    </source>
</evidence>
<evidence type="ECO:0000256" key="5">
    <source>
        <dbReference type="ARBA" id="ARBA00022840"/>
    </source>
</evidence>
<evidence type="ECO:0000256" key="11">
    <source>
        <dbReference type="ARBA" id="ARBA00048988"/>
    </source>
</evidence>
<organism evidence="15 16">
    <name type="scientific">Thermophagus xiamenensis</name>
    <dbReference type="NCBI Taxonomy" id="385682"/>
    <lineage>
        <taxon>Bacteria</taxon>
        <taxon>Pseudomonadati</taxon>
        <taxon>Bacteroidota</taxon>
        <taxon>Bacteroidia</taxon>
        <taxon>Marinilabiliales</taxon>
        <taxon>Marinilabiliaceae</taxon>
        <taxon>Thermophagus</taxon>
    </lineage>
</organism>
<dbReference type="GO" id="GO:0000725">
    <property type="term" value="P:recombinational repair"/>
    <property type="evidence" value="ECO:0007669"/>
    <property type="project" value="TreeGrafter"/>
</dbReference>
<evidence type="ECO:0000256" key="4">
    <source>
        <dbReference type="ARBA" id="ARBA00022806"/>
    </source>
</evidence>
<keyword evidence="2 12" id="KW-0547">Nucleotide-binding</keyword>
<dbReference type="GO" id="GO:0005524">
    <property type="term" value="F:ATP binding"/>
    <property type="evidence" value="ECO:0007669"/>
    <property type="project" value="UniProtKB-UniRule"/>
</dbReference>
<evidence type="ECO:0000256" key="10">
    <source>
        <dbReference type="ARBA" id="ARBA00034923"/>
    </source>
</evidence>
<dbReference type="OrthoDB" id="9810135at2"/>
<dbReference type="PANTHER" id="PTHR11070">
    <property type="entry name" value="UVRD / RECB / PCRA DNA HELICASE FAMILY MEMBER"/>
    <property type="match status" value="1"/>
</dbReference>
<dbReference type="EC" id="5.6.2.4" evidence="9"/>
<dbReference type="PROSITE" id="PS51217">
    <property type="entry name" value="UVRD_HELICASE_CTER"/>
    <property type="match status" value="1"/>
</dbReference>
<dbReference type="GO" id="GO:0005829">
    <property type="term" value="C:cytosol"/>
    <property type="evidence" value="ECO:0007669"/>
    <property type="project" value="TreeGrafter"/>
</dbReference>
<proteinExistence type="inferred from homology"/>
<feature type="domain" description="UvrD-like helicase ATP-binding" evidence="13">
    <location>
        <begin position="21"/>
        <end position="279"/>
    </location>
</feature>
<keyword evidence="7" id="KW-0413">Isomerase</keyword>
<dbReference type="Pfam" id="PF13361">
    <property type="entry name" value="UvrD_C"/>
    <property type="match status" value="2"/>
</dbReference>
<keyword evidence="16" id="KW-1185">Reference proteome</keyword>
<dbReference type="PANTHER" id="PTHR11070:SF2">
    <property type="entry name" value="ATP-DEPENDENT DNA HELICASE SRS2"/>
    <property type="match status" value="1"/>
</dbReference>
<evidence type="ECO:0000256" key="8">
    <source>
        <dbReference type="ARBA" id="ARBA00034617"/>
    </source>
</evidence>
<comment type="similarity">
    <text evidence="1">Belongs to the helicase family. UvrD subfamily.</text>
</comment>
<keyword evidence="3 12" id="KW-0378">Hydrolase</keyword>
<reference evidence="15 16" key="1">
    <citation type="submission" date="2016-10" db="EMBL/GenBank/DDBJ databases">
        <authorList>
            <person name="de Groot N.N."/>
        </authorList>
    </citation>
    <scope>NUCLEOTIDE SEQUENCE [LARGE SCALE GENOMIC DNA]</scope>
    <source>
        <strain evidence="15 16">DSM 19012</strain>
    </source>
</reference>
<accession>A0A1I2BV05</accession>
<evidence type="ECO:0000256" key="9">
    <source>
        <dbReference type="ARBA" id="ARBA00034808"/>
    </source>
</evidence>
<evidence type="ECO:0000256" key="3">
    <source>
        <dbReference type="ARBA" id="ARBA00022801"/>
    </source>
</evidence>
<evidence type="ECO:0000256" key="2">
    <source>
        <dbReference type="ARBA" id="ARBA00022741"/>
    </source>
</evidence>
<protein>
    <recommendedName>
        <fullName evidence="9">DNA 3'-5' helicase</fullName>
        <ecNumber evidence="9">5.6.2.4</ecNumber>
    </recommendedName>
    <alternativeName>
        <fullName evidence="10">DNA 3'-5' helicase II</fullName>
    </alternativeName>
</protein>
<evidence type="ECO:0000259" key="14">
    <source>
        <dbReference type="PROSITE" id="PS51217"/>
    </source>
</evidence>
<dbReference type="CDD" id="cd18807">
    <property type="entry name" value="SF1_C_UvrD"/>
    <property type="match status" value="1"/>
</dbReference>
<dbReference type="eggNOG" id="COG0210">
    <property type="taxonomic scope" value="Bacteria"/>
</dbReference>